<proteinExistence type="predicted"/>
<dbReference type="HOGENOM" id="CLU_1205178_0_0_1"/>
<organism evidence="1 2">
    <name type="scientific">Piloderma croceum (strain F 1598)</name>
    <dbReference type="NCBI Taxonomy" id="765440"/>
    <lineage>
        <taxon>Eukaryota</taxon>
        <taxon>Fungi</taxon>
        <taxon>Dikarya</taxon>
        <taxon>Basidiomycota</taxon>
        <taxon>Agaricomycotina</taxon>
        <taxon>Agaricomycetes</taxon>
        <taxon>Agaricomycetidae</taxon>
        <taxon>Atheliales</taxon>
        <taxon>Atheliaceae</taxon>
        <taxon>Piloderma</taxon>
    </lineage>
</organism>
<dbReference type="OrthoDB" id="3047760at2759"/>
<reference evidence="2" key="2">
    <citation type="submission" date="2015-01" db="EMBL/GenBank/DDBJ databases">
        <title>Evolutionary Origins and Diversification of the Mycorrhizal Mutualists.</title>
        <authorList>
            <consortium name="DOE Joint Genome Institute"/>
            <consortium name="Mycorrhizal Genomics Consortium"/>
            <person name="Kohler A."/>
            <person name="Kuo A."/>
            <person name="Nagy L.G."/>
            <person name="Floudas D."/>
            <person name="Copeland A."/>
            <person name="Barry K.W."/>
            <person name="Cichocki N."/>
            <person name="Veneault-Fourrey C."/>
            <person name="LaButti K."/>
            <person name="Lindquist E.A."/>
            <person name="Lipzen A."/>
            <person name="Lundell T."/>
            <person name="Morin E."/>
            <person name="Murat C."/>
            <person name="Riley R."/>
            <person name="Ohm R."/>
            <person name="Sun H."/>
            <person name="Tunlid A."/>
            <person name="Henrissat B."/>
            <person name="Grigoriev I.V."/>
            <person name="Hibbett D.S."/>
            <person name="Martin F."/>
        </authorList>
    </citation>
    <scope>NUCLEOTIDE SEQUENCE [LARGE SCALE GENOMIC DNA]</scope>
    <source>
        <strain evidence="2">F 1598</strain>
    </source>
</reference>
<keyword evidence="2" id="KW-1185">Reference proteome</keyword>
<reference evidence="1 2" key="1">
    <citation type="submission" date="2014-04" db="EMBL/GenBank/DDBJ databases">
        <authorList>
            <consortium name="DOE Joint Genome Institute"/>
            <person name="Kuo A."/>
            <person name="Tarkka M."/>
            <person name="Buscot F."/>
            <person name="Kohler A."/>
            <person name="Nagy L.G."/>
            <person name="Floudas D."/>
            <person name="Copeland A."/>
            <person name="Barry K.W."/>
            <person name="Cichocki N."/>
            <person name="Veneault-Fourrey C."/>
            <person name="LaButti K."/>
            <person name="Lindquist E.A."/>
            <person name="Lipzen A."/>
            <person name="Lundell T."/>
            <person name="Morin E."/>
            <person name="Murat C."/>
            <person name="Sun H."/>
            <person name="Tunlid A."/>
            <person name="Henrissat B."/>
            <person name="Grigoriev I.V."/>
            <person name="Hibbett D.S."/>
            <person name="Martin F."/>
            <person name="Nordberg H.P."/>
            <person name="Cantor M.N."/>
            <person name="Hua S.X."/>
        </authorList>
    </citation>
    <scope>NUCLEOTIDE SEQUENCE [LARGE SCALE GENOMIC DNA]</scope>
    <source>
        <strain evidence="1 2">F 1598</strain>
    </source>
</reference>
<dbReference type="EMBL" id="KN833155">
    <property type="protein sequence ID" value="KIM72182.1"/>
    <property type="molecule type" value="Genomic_DNA"/>
</dbReference>
<evidence type="ECO:0000313" key="1">
    <source>
        <dbReference type="EMBL" id="KIM72182.1"/>
    </source>
</evidence>
<name>A0A0C3B4H5_PILCF</name>
<gene>
    <name evidence="1" type="ORF">PILCRDRAFT_93568</name>
</gene>
<protein>
    <submittedName>
        <fullName evidence="1">Uncharacterized protein</fullName>
    </submittedName>
</protein>
<accession>A0A0C3B4H5</accession>
<dbReference type="Proteomes" id="UP000054166">
    <property type="component" value="Unassembled WGS sequence"/>
</dbReference>
<evidence type="ECO:0000313" key="2">
    <source>
        <dbReference type="Proteomes" id="UP000054166"/>
    </source>
</evidence>
<sequence length="230" mass="25122">MAQPAVYRSAVPSIATLHPNLPQSLIQSLHLDQEIAQGDIQQNQLAEESEHVAAALSSIHANGYKPAVTHDVKATAINRAVTLRNTHAQTQFHCDDLTEIRNILLDLQRRAIQQEAIMTNARIIKRNQHLRSTTPDAALTAPVKEITGSGLNLVTVINGVAPAAAIANVNPAHNPIAVGTAHPNFDPTSMTSNDVYKLIVWYNQDYGIFPADSLGARRDKVMHWLTTPIF</sequence>
<dbReference type="InParanoid" id="A0A0C3B4H5"/>
<dbReference type="AlphaFoldDB" id="A0A0C3B4H5"/>